<protein>
    <recommendedName>
        <fullName evidence="1">UBA domain-containing protein</fullName>
    </recommendedName>
</protein>
<dbReference type="SMART" id="SM00165">
    <property type="entry name" value="UBA"/>
    <property type="match status" value="1"/>
</dbReference>
<organism evidence="2 3">
    <name type="scientific">Aphanomyces astaci</name>
    <name type="common">Crayfish plague agent</name>
    <dbReference type="NCBI Taxonomy" id="112090"/>
    <lineage>
        <taxon>Eukaryota</taxon>
        <taxon>Sar</taxon>
        <taxon>Stramenopiles</taxon>
        <taxon>Oomycota</taxon>
        <taxon>Saprolegniomycetes</taxon>
        <taxon>Saprolegniales</taxon>
        <taxon>Verrucalvaceae</taxon>
        <taxon>Aphanomyces</taxon>
    </lineage>
</organism>
<dbReference type="EMBL" id="QUTE01004000">
    <property type="protein sequence ID" value="RHZ39285.1"/>
    <property type="molecule type" value="Genomic_DNA"/>
</dbReference>
<comment type="caution">
    <text evidence="2">The sequence shown here is derived from an EMBL/GenBank/DDBJ whole genome shotgun (WGS) entry which is preliminary data.</text>
</comment>
<sequence>MLKPAQPHEYDVEFPVDAVVLGLYLEKLDDDLCVTAFPRTPHGAMLEAEASGVIGLFDTVVMANGHPLGHYSVERALKMIQAQKRPLRIRFKQSQRVQTLLDMGFTIDQALDGLRAARGSIDAAAEHCFTSQT</sequence>
<dbReference type="Gene3D" id="1.10.8.10">
    <property type="entry name" value="DNA helicase RuvA subunit, C-terminal domain"/>
    <property type="match status" value="1"/>
</dbReference>
<dbReference type="InterPro" id="IPR015940">
    <property type="entry name" value="UBA"/>
</dbReference>
<dbReference type="Pfam" id="PF00627">
    <property type="entry name" value="UBA"/>
    <property type="match status" value="1"/>
</dbReference>
<dbReference type="CDD" id="cd14291">
    <property type="entry name" value="UBA1_NUB1_like"/>
    <property type="match status" value="1"/>
</dbReference>
<dbReference type="AlphaFoldDB" id="A0A397FZ62"/>
<dbReference type="PROSITE" id="PS50030">
    <property type="entry name" value="UBA"/>
    <property type="match status" value="1"/>
</dbReference>
<accession>A0A397FZ62</accession>
<feature type="domain" description="UBA" evidence="1">
    <location>
        <begin position="90"/>
        <end position="131"/>
    </location>
</feature>
<reference evidence="2 3" key="1">
    <citation type="submission" date="2018-08" db="EMBL/GenBank/DDBJ databases">
        <title>Aphanomyces genome sequencing and annotation.</title>
        <authorList>
            <person name="Minardi D."/>
            <person name="Oidtmann B."/>
            <person name="Van Der Giezen M."/>
            <person name="Studholme D.J."/>
        </authorList>
    </citation>
    <scope>NUCLEOTIDE SEQUENCE [LARGE SCALE GENOMIC DNA]</scope>
    <source>
        <strain evidence="2 3">197901</strain>
    </source>
</reference>
<dbReference type="Proteomes" id="UP000266196">
    <property type="component" value="Unassembled WGS sequence"/>
</dbReference>
<proteinExistence type="predicted"/>
<name>A0A397FZ62_APHAT</name>
<gene>
    <name evidence="2" type="ORF">DYB31_014836</name>
</gene>
<evidence type="ECO:0000313" key="3">
    <source>
        <dbReference type="Proteomes" id="UP000266196"/>
    </source>
</evidence>
<evidence type="ECO:0000313" key="2">
    <source>
        <dbReference type="EMBL" id="RHZ39285.1"/>
    </source>
</evidence>
<dbReference type="InterPro" id="IPR009060">
    <property type="entry name" value="UBA-like_sf"/>
</dbReference>
<dbReference type="SUPFAM" id="SSF46934">
    <property type="entry name" value="UBA-like"/>
    <property type="match status" value="1"/>
</dbReference>
<evidence type="ECO:0000259" key="1">
    <source>
        <dbReference type="PROSITE" id="PS50030"/>
    </source>
</evidence>